<keyword evidence="2" id="KW-1185">Reference proteome</keyword>
<organism evidence="1 2">
    <name type="scientific">Rhodococcus phage ReqiPepy6</name>
    <dbReference type="NCBI Taxonomy" id="691965"/>
    <lineage>
        <taxon>Viruses</taxon>
        <taxon>Duplodnaviria</taxon>
        <taxon>Heunggongvirae</taxon>
        <taxon>Uroviricota</taxon>
        <taxon>Caudoviricetes</taxon>
        <taxon>Pepyhexavirus</taxon>
        <taxon>Pepyhexavirus pepy6</taxon>
    </lineage>
</organism>
<protein>
    <submittedName>
        <fullName evidence="1">Gp024</fullName>
    </submittedName>
</protein>
<accession>D4P7D5</accession>
<dbReference type="KEGG" id="vg:18565601"/>
<dbReference type="EMBL" id="GU580941">
    <property type="protein sequence ID" value="ADD80915.1"/>
    <property type="molecule type" value="Genomic_DNA"/>
</dbReference>
<evidence type="ECO:0000313" key="2">
    <source>
        <dbReference type="Proteomes" id="UP000002347"/>
    </source>
</evidence>
<dbReference type="RefSeq" id="YP_009017638.1">
    <property type="nucleotide sequence ID" value="NC_023735.1"/>
</dbReference>
<name>D4P7D5_9CAUD</name>
<reference evidence="1 2" key="1">
    <citation type="journal article" date="2011" name="Appl. Environ. Microbiol.">
        <title>Genomic and functional analyses of Rhodococcus equi phages ReqiPepy6, ReqiPoco6, ReqiPine5, and ReqiDocB7.</title>
        <authorList>
            <person name="Summer E.J."/>
            <person name="Liu M."/>
            <person name="Gill J.J."/>
            <person name="Grant M."/>
            <person name="Chan-Cortes T.N."/>
            <person name="Ferguson L."/>
            <person name="Janes C."/>
            <person name="Lange K."/>
            <person name="Bertoli M."/>
            <person name="Moore C."/>
            <person name="Orchard R.C."/>
            <person name="Cohen N."/>
            <person name="Young R."/>
        </authorList>
    </citation>
    <scope>NUCLEOTIDE SEQUENCE [LARGE SCALE GENOMIC DNA]</scope>
</reference>
<dbReference type="GeneID" id="18565601"/>
<dbReference type="Proteomes" id="UP000002347">
    <property type="component" value="Segment"/>
</dbReference>
<sequence length="38" mass="4324">MVHVFQFDPIKLDFVATDGSRFDSEQEASRHVDKLNGS</sequence>
<proteinExistence type="predicted"/>
<evidence type="ECO:0000313" key="1">
    <source>
        <dbReference type="EMBL" id="ADD80915.1"/>
    </source>
</evidence>
<gene>
    <name evidence="1" type="ORF">Pepy6gene024</name>
</gene>